<dbReference type="PATRIC" id="fig|1189621.3.peg.4140"/>
<dbReference type="Pfam" id="PF04986">
    <property type="entry name" value="Y2_Tnp"/>
    <property type="match status" value="1"/>
</dbReference>
<organism evidence="2 3">
    <name type="scientific">Nitritalea halalkaliphila LW7</name>
    <dbReference type="NCBI Taxonomy" id="1189621"/>
    <lineage>
        <taxon>Bacteria</taxon>
        <taxon>Pseudomonadati</taxon>
        <taxon>Bacteroidota</taxon>
        <taxon>Cytophagia</taxon>
        <taxon>Cytophagales</taxon>
        <taxon>Cyclobacteriaceae</taxon>
        <taxon>Nitritalea</taxon>
    </lineage>
</organism>
<sequence length="210" mass="24410">MATVYRGKFLQEFLRFAKQAELPITPQLRKTLYSKNWVVYAKRPFQNPAAVVEYLSRYTHRAAISNHRLKSTDNGNVSFTYKDYAHGAVTKIMTLDAGEFLRRFCLHILPPMFVKIRHYGFLSRRNKEELRAFQQEQGINSTDVQKEKHGDPLYFQEECNITICPCCYKGTLTTILYFAANAPPPTINNKLKAHAKKLKNSSYEQRKTFC</sequence>
<dbReference type="PANTHER" id="PTHR37023:SF1">
    <property type="entry name" value="ISSOD25 TRANSPOSASE TNPA_ISSOD25"/>
    <property type="match status" value="1"/>
</dbReference>
<gene>
    <name evidence="2" type="ORF">A3SI_19952</name>
</gene>
<evidence type="ECO:0000259" key="1">
    <source>
        <dbReference type="Pfam" id="PF04986"/>
    </source>
</evidence>
<proteinExistence type="predicted"/>
<dbReference type="GO" id="GO:0003677">
    <property type="term" value="F:DNA binding"/>
    <property type="evidence" value="ECO:0007669"/>
    <property type="project" value="InterPro"/>
</dbReference>
<keyword evidence="3" id="KW-1185">Reference proteome</keyword>
<protein>
    <submittedName>
        <fullName evidence="2">Transposase</fullName>
    </submittedName>
</protein>
<dbReference type="PANTHER" id="PTHR37023">
    <property type="entry name" value="TRANSPOSASE"/>
    <property type="match status" value="1"/>
</dbReference>
<dbReference type="GO" id="GO:0006313">
    <property type="term" value="P:DNA transposition"/>
    <property type="evidence" value="ECO:0007669"/>
    <property type="project" value="InterPro"/>
</dbReference>
<dbReference type="EMBL" id="AJYA01000095">
    <property type="protein sequence ID" value="EIM72185.1"/>
    <property type="molecule type" value="Genomic_DNA"/>
</dbReference>
<evidence type="ECO:0000313" key="2">
    <source>
        <dbReference type="EMBL" id="EIM72185.1"/>
    </source>
</evidence>
<dbReference type="Proteomes" id="UP000005551">
    <property type="component" value="Unassembled WGS sequence"/>
</dbReference>
<dbReference type="GO" id="GO:0004803">
    <property type="term" value="F:transposase activity"/>
    <property type="evidence" value="ECO:0007669"/>
    <property type="project" value="InterPro"/>
</dbReference>
<feature type="domain" description="Transposase IS801/IS1294" evidence="1">
    <location>
        <begin position="6"/>
        <end position="127"/>
    </location>
</feature>
<reference evidence="2 3" key="1">
    <citation type="submission" date="2012-05" db="EMBL/GenBank/DDBJ databases">
        <title>Genome sequence of Nitritalea halalkaliphila LW7.</title>
        <authorList>
            <person name="Jangir P.K."/>
            <person name="Singh A."/>
            <person name="Shivaji S."/>
            <person name="Sharma R."/>
        </authorList>
    </citation>
    <scope>NUCLEOTIDE SEQUENCE [LARGE SCALE GENOMIC DNA]</scope>
    <source>
        <strain evidence="2 3">LW7</strain>
    </source>
</reference>
<accession>I5BRI3</accession>
<comment type="caution">
    <text evidence="2">The sequence shown here is derived from an EMBL/GenBank/DDBJ whole genome shotgun (WGS) entry which is preliminary data.</text>
</comment>
<evidence type="ECO:0000313" key="3">
    <source>
        <dbReference type="Proteomes" id="UP000005551"/>
    </source>
</evidence>
<dbReference type="InterPro" id="IPR007069">
    <property type="entry name" value="Transposase_32"/>
</dbReference>
<name>I5BRI3_9BACT</name>
<dbReference type="STRING" id="1189621.A3SI_19952"/>
<dbReference type="AlphaFoldDB" id="I5BRI3"/>